<dbReference type="Proteomes" id="UP000631114">
    <property type="component" value="Unassembled WGS sequence"/>
</dbReference>
<organism evidence="1 2">
    <name type="scientific">Coptis chinensis</name>
    <dbReference type="NCBI Taxonomy" id="261450"/>
    <lineage>
        <taxon>Eukaryota</taxon>
        <taxon>Viridiplantae</taxon>
        <taxon>Streptophyta</taxon>
        <taxon>Embryophyta</taxon>
        <taxon>Tracheophyta</taxon>
        <taxon>Spermatophyta</taxon>
        <taxon>Magnoliopsida</taxon>
        <taxon>Ranunculales</taxon>
        <taxon>Ranunculaceae</taxon>
        <taxon>Coptidoideae</taxon>
        <taxon>Coptis</taxon>
    </lineage>
</organism>
<reference evidence="1 2" key="1">
    <citation type="submission" date="2020-10" db="EMBL/GenBank/DDBJ databases">
        <title>The Coptis chinensis genome and diversification of protoberbering-type alkaloids.</title>
        <authorList>
            <person name="Wang B."/>
            <person name="Shu S."/>
            <person name="Song C."/>
            <person name="Liu Y."/>
        </authorList>
    </citation>
    <scope>NUCLEOTIDE SEQUENCE [LARGE SCALE GENOMIC DNA]</scope>
    <source>
        <strain evidence="1">HL-2020</strain>
        <tissue evidence="1">Leaf</tissue>
    </source>
</reference>
<feature type="non-terminal residue" evidence="1">
    <location>
        <position position="88"/>
    </location>
</feature>
<comment type="caution">
    <text evidence="1">The sequence shown here is derived from an EMBL/GenBank/DDBJ whole genome shotgun (WGS) entry which is preliminary data.</text>
</comment>
<protein>
    <submittedName>
        <fullName evidence="1">Uncharacterized protein</fullName>
    </submittedName>
</protein>
<dbReference type="OrthoDB" id="6509975at2759"/>
<accession>A0A835LLF0</accession>
<dbReference type="AlphaFoldDB" id="A0A835LLF0"/>
<name>A0A835LLF0_9MAGN</name>
<proteinExistence type="predicted"/>
<keyword evidence="2" id="KW-1185">Reference proteome</keyword>
<dbReference type="EMBL" id="JADFTS010000007">
    <property type="protein sequence ID" value="KAF9599260.1"/>
    <property type="molecule type" value="Genomic_DNA"/>
</dbReference>
<evidence type="ECO:0000313" key="1">
    <source>
        <dbReference type="EMBL" id="KAF9599260.1"/>
    </source>
</evidence>
<evidence type="ECO:0000313" key="2">
    <source>
        <dbReference type="Proteomes" id="UP000631114"/>
    </source>
</evidence>
<gene>
    <name evidence="1" type="ORF">IFM89_036558</name>
</gene>
<sequence length="88" mass="9788">DYRKNQEPAVEKLKEPILDEVTSAFSGGTHLILQDMRLLHFVVSVQASFVVMCHTNPSVSPLTEASLLNTTVELVDCFPLYEFCMGDA</sequence>